<dbReference type="SUPFAM" id="SSF52833">
    <property type="entry name" value="Thioredoxin-like"/>
    <property type="match status" value="1"/>
</dbReference>
<feature type="binding site" evidence="2">
    <location>
        <begin position="121"/>
        <end position="124"/>
    </location>
    <ligand>
        <name>glutathione</name>
        <dbReference type="ChEBI" id="CHEBI:57925"/>
    </ligand>
</feature>
<comment type="caution">
    <text evidence="5">The sequence shown here is derived from an EMBL/GenBank/DDBJ whole genome shotgun (WGS) entry which is preliminary data.</text>
</comment>
<dbReference type="Pfam" id="PF13409">
    <property type="entry name" value="GST_N_2"/>
    <property type="match status" value="1"/>
</dbReference>
<dbReference type="InterPro" id="IPR016639">
    <property type="entry name" value="GST_Omega/GSH"/>
</dbReference>
<proteinExistence type="predicted"/>
<dbReference type="SFLD" id="SFLDG01206">
    <property type="entry name" value="Xi.1"/>
    <property type="match status" value="1"/>
</dbReference>
<accession>A0A7X3S8N4</accession>
<evidence type="ECO:0000259" key="4">
    <source>
        <dbReference type="Pfam" id="PF13409"/>
    </source>
</evidence>
<dbReference type="GO" id="GO:0004364">
    <property type="term" value="F:glutathione transferase activity"/>
    <property type="evidence" value="ECO:0007669"/>
    <property type="project" value="InterPro"/>
</dbReference>
<dbReference type="Gene3D" id="3.40.30.10">
    <property type="entry name" value="Glutaredoxin"/>
    <property type="match status" value="1"/>
</dbReference>
<evidence type="ECO:0000313" key="5">
    <source>
        <dbReference type="EMBL" id="MXN66002.1"/>
    </source>
</evidence>
<feature type="binding site" evidence="2">
    <location>
        <begin position="139"/>
        <end position="140"/>
    </location>
    <ligand>
        <name>glutathione</name>
        <dbReference type="ChEBI" id="CHEBI:57925"/>
    </ligand>
</feature>
<dbReference type="EMBL" id="WUMV01000006">
    <property type="protein sequence ID" value="MXN66002.1"/>
    <property type="molecule type" value="Genomic_DNA"/>
</dbReference>
<keyword evidence="6" id="KW-1185">Reference proteome</keyword>
<feature type="site" description="Lowers pKa of active site Cys" evidence="3">
    <location>
        <position position="241"/>
    </location>
</feature>
<dbReference type="PIRSF" id="PIRSF015753">
    <property type="entry name" value="GST"/>
    <property type="match status" value="1"/>
</dbReference>
<evidence type="ECO:0000256" key="1">
    <source>
        <dbReference type="PIRSR" id="PIRSR015753-1"/>
    </source>
</evidence>
<dbReference type="PANTHER" id="PTHR32419">
    <property type="entry name" value="GLUTATHIONYL-HYDROQUINONE REDUCTASE"/>
    <property type="match status" value="1"/>
</dbReference>
<dbReference type="InterPro" id="IPR004045">
    <property type="entry name" value="Glutathione_S-Trfase_N"/>
</dbReference>
<organism evidence="5 6">
    <name type="scientific">Stappia sediminis</name>
    <dbReference type="NCBI Taxonomy" id="2692190"/>
    <lineage>
        <taxon>Bacteria</taxon>
        <taxon>Pseudomonadati</taxon>
        <taxon>Pseudomonadota</taxon>
        <taxon>Alphaproteobacteria</taxon>
        <taxon>Hyphomicrobiales</taxon>
        <taxon>Stappiaceae</taxon>
        <taxon>Stappia</taxon>
    </lineage>
</organism>
<dbReference type="GO" id="GO:0005737">
    <property type="term" value="C:cytoplasm"/>
    <property type="evidence" value="ECO:0007669"/>
    <property type="project" value="TreeGrafter"/>
</dbReference>
<dbReference type="AlphaFoldDB" id="A0A7X3S8N4"/>
<dbReference type="SFLD" id="SFLDS00019">
    <property type="entry name" value="Glutathione_Transferase_(cytos"/>
    <property type="match status" value="1"/>
</dbReference>
<dbReference type="SFLD" id="SFLDG01148">
    <property type="entry name" value="Xi_(cytGST)"/>
    <property type="match status" value="1"/>
</dbReference>
<dbReference type="InterPro" id="IPR036249">
    <property type="entry name" value="Thioredoxin-like_sf"/>
</dbReference>
<sequence>MGLVVNGQWHDDDGWSSGSGEFERAGSTADNVLSEFVKSEIAGGTGRFVLIASLSCPWSHGVLIARALKGLETRLPLQIACGPRIQGYALDRSGPLAFSGAYERRHVHELYAQSDPCYTGRATVPILWDRQDNRIVSNDSAKIMRGLDDVPKAGAVILAPKFLQHDIDDLNAFLYARLSNAVYRAGLARSQVAYDEAVASVFETLEHLEERLGKRRFLLGSAVTESDWRLFTTLVRFDAVYATHFRCTRKRLVDFPNLWAYARDLYQWEGIAETVDFPEILAGYYLNDGDNNPHRIIAERPDAAWHAPHDRDRLGSRQVYARQDNDNFAAVTRPFPPKAS</sequence>
<dbReference type="PANTHER" id="PTHR32419:SF6">
    <property type="entry name" value="GLUTATHIONE S-TRANSFERASE OMEGA-LIKE 1-RELATED"/>
    <property type="match status" value="1"/>
</dbReference>
<evidence type="ECO:0000256" key="3">
    <source>
        <dbReference type="PIRSR" id="PIRSR015753-3"/>
    </source>
</evidence>
<feature type="active site" description="Proton donor/acceptor" evidence="1">
    <location>
        <position position="183"/>
    </location>
</feature>
<name>A0A7X3S8N4_9HYPH</name>
<reference evidence="5 6" key="1">
    <citation type="submission" date="2019-12" db="EMBL/GenBank/DDBJ databases">
        <authorList>
            <person name="Li M."/>
        </authorList>
    </citation>
    <scope>NUCLEOTIDE SEQUENCE [LARGE SCALE GENOMIC DNA]</scope>
    <source>
        <strain evidence="5 6">GBMRC 2046</strain>
    </source>
</reference>
<dbReference type="InterPro" id="IPR047047">
    <property type="entry name" value="GST_Omega-like_C"/>
</dbReference>
<feature type="site" description="Lowers pKa of active site Cys" evidence="3">
    <location>
        <position position="284"/>
    </location>
</feature>
<feature type="domain" description="GST N-terminal" evidence="4">
    <location>
        <begin position="56"/>
        <end position="149"/>
    </location>
</feature>
<gene>
    <name evidence="5" type="ORF">GR183_13900</name>
</gene>
<evidence type="ECO:0000256" key="2">
    <source>
        <dbReference type="PIRSR" id="PIRSR015753-2"/>
    </source>
</evidence>
<dbReference type="InterPro" id="IPR040079">
    <property type="entry name" value="Glutathione_S-Trfase"/>
</dbReference>
<dbReference type="Gene3D" id="1.20.1050.10">
    <property type="match status" value="1"/>
</dbReference>
<dbReference type="InterPro" id="IPR036282">
    <property type="entry name" value="Glutathione-S-Trfase_C_sf"/>
</dbReference>
<dbReference type="SUPFAM" id="SSF47616">
    <property type="entry name" value="GST C-terminal domain-like"/>
    <property type="match status" value="1"/>
</dbReference>
<dbReference type="Proteomes" id="UP000433101">
    <property type="component" value="Unassembled WGS sequence"/>
</dbReference>
<protein>
    <recommendedName>
        <fullName evidence="4">GST N-terminal domain-containing protein</fullName>
    </recommendedName>
</protein>
<evidence type="ECO:0000313" key="6">
    <source>
        <dbReference type="Proteomes" id="UP000433101"/>
    </source>
</evidence>
<dbReference type="CDD" id="cd03190">
    <property type="entry name" value="GST_C_Omega_like"/>
    <property type="match status" value="1"/>
</dbReference>
<feature type="active site" description="Nucleophile" evidence="1">
    <location>
        <position position="56"/>
    </location>
</feature>
<dbReference type="Pfam" id="PF13410">
    <property type="entry name" value="GST_C_2"/>
    <property type="match status" value="1"/>
</dbReference>